<dbReference type="AlphaFoldDB" id="A0A517R5Z5"/>
<dbReference type="NCBIfam" id="TIGR01693">
    <property type="entry name" value="UTase_glnD"/>
    <property type="match status" value="1"/>
</dbReference>
<dbReference type="PANTHER" id="PTHR47320">
    <property type="entry name" value="BIFUNCTIONAL URIDYLYLTRANSFERASE/URIDYLYL-REMOVING ENZYME"/>
    <property type="match status" value="1"/>
</dbReference>
<organism evidence="9 10">
    <name type="scientific">Stratiformator vulcanicus</name>
    <dbReference type="NCBI Taxonomy" id="2527980"/>
    <lineage>
        <taxon>Bacteria</taxon>
        <taxon>Pseudomonadati</taxon>
        <taxon>Planctomycetota</taxon>
        <taxon>Planctomycetia</taxon>
        <taxon>Planctomycetales</taxon>
        <taxon>Planctomycetaceae</taxon>
        <taxon>Stratiformator</taxon>
    </lineage>
</organism>
<reference evidence="9 10" key="1">
    <citation type="submission" date="2019-02" db="EMBL/GenBank/DDBJ databases">
        <title>Deep-cultivation of Planctomycetes and their phenomic and genomic characterization uncovers novel biology.</title>
        <authorList>
            <person name="Wiegand S."/>
            <person name="Jogler M."/>
            <person name="Boedeker C."/>
            <person name="Pinto D."/>
            <person name="Vollmers J."/>
            <person name="Rivas-Marin E."/>
            <person name="Kohn T."/>
            <person name="Peeters S.H."/>
            <person name="Heuer A."/>
            <person name="Rast P."/>
            <person name="Oberbeckmann S."/>
            <person name="Bunk B."/>
            <person name="Jeske O."/>
            <person name="Meyerdierks A."/>
            <person name="Storesund J.E."/>
            <person name="Kallscheuer N."/>
            <person name="Luecker S."/>
            <person name="Lage O.M."/>
            <person name="Pohl T."/>
            <person name="Merkel B.J."/>
            <person name="Hornburger P."/>
            <person name="Mueller R.-W."/>
            <person name="Bruemmer F."/>
            <person name="Labrenz M."/>
            <person name="Spormann A.M."/>
            <person name="Op den Camp H."/>
            <person name="Overmann J."/>
            <person name="Amann R."/>
            <person name="Jetten M.S.M."/>
            <person name="Mascher T."/>
            <person name="Medema M.H."/>
            <person name="Devos D.P."/>
            <person name="Kaster A.-K."/>
            <person name="Ovreas L."/>
            <person name="Rohde M."/>
            <person name="Galperin M.Y."/>
            <person name="Jogler C."/>
        </authorList>
    </citation>
    <scope>NUCLEOTIDE SEQUENCE [LARGE SCALE GENOMIC DNA]</scope>
    <source>
        <strain evidence="9 10">Pan189</strain>
    </source>
</reference>
<evidence type="ECO:0000256" key="4">
    <source>
        <dbReference type="ARBA" id="ARBA00022842"/>
    </source>
</evidence>
<evidence type="ECO:0000313" key="9">
    <source>
        <dbReference type="EMBL" id="QDT39324.1"/>
    </source>
</evidence>
<dbReference type="InterPro" id="IPR002912">
    <property type="entry name" value="ACT_dom"/>
</dbReference>
<comment type="catalytic activity">
    <reaction evidence="6">
        <text>[protein-PII]-uridylyl-L-tyrosine + H2O = [protein-PII]-L-tyrosine + UMP + H(+)</text>
        <dbReference type="Rhea" id="RHEA:48600"/>
        <dbReference type="Rhea" id="RHEA-COMP:12147"/>
        <dbReference type="Rhea" id="RHEA-COMP:12148"/>
        <dbReference type="ChEBI" id="CHEBI:15377"/>
        <dbReference type="ChEBI" id="CHEBI:15378"/>
        <dbReference type="ChEBI" id="CHEBI:46858"/>
        <dbReference type="ChEBI" id="CHEBI:57865"/>
        <dbReference type="ChEBI" id="CHEBI:90602"/>
    </reaction>
</comment>
<comment type="similarity">
    <text evidence="6">Belongs to the GlnD family.</text>
</comment>
<dbReference type="SUPFAM" id="SSF81891">
    <property type="entry name" value="Poly A polymerase C-terminal region-like"/>
    <property type="match status" value="1"/>
</dbReference>
<keyword evidence="10" id="KW-1185">Reference proteome</keyword>
<evidence type="ECO:0000256" key="5">
    <source>
        <dbReference type="ARBA" id="ARBA00023268"/>
    </source>
</evidence>
<dbReference type="Pfam" id="PF08335">
    <property type="entry name" value="GlnD_UR_UTase"/>
    <property type="match status" value="1"/>
</dbReference>
<dbReference type="SUPFAM" id="SSF81301">
    <property type="entry name" value="Nucleotidyltransferase"/>
    <property type="match status" value="1"/>
</dbReference>
<feature type="region of interest" description="Uridylyltransferase" evidence="6">
    <location>
        <begin position="1"/>
        <end position="336"/>
    </location>
</feature>
<dbReference type="InterPro" id="IPR010043">
    <property type="entry name" value="UTase/UR"/>
</dbReference>
<comment type="caution">
    <text evidence="6">Lacks conserved residue(s) required for the propagation of feature annotation.</text>
</comment>
<dbReference type="KEGG" id="svp:Pan189_37300"/>
<dbReference type="SUPFAM" id="SSF55021">
    <property type="entry name" value="ACT-like"/>
    <property type="match status" value="1"/>
</dbReference>
<sequence>MAADGTIPTQPVPLDERIRREVASLREGKAGGIHLAHRIATIFEEQIRSVIRDVLVNLPGDLRKNVSANTAVVLVGGSGRGELVPYSDCDLLILHAPNISSDVEAIVAEFIRKAWDSGLKIGHSVRTVDETWRIARQDIQIATSLVEARLLVGSTVLYDRMRMLFRERVVQHRLGAFLSECTEARQTERDNYGGSPNLLEPNVKRSPGGLRDVHWMRWIAYAIYGSSDVSRLRPAGGLNADDQRILIDGLDYLLKVRVELHLHAQREQDVLSRSEQIRIAVKWGFEHRPGQRDVEQFMQEYFRHATAICDIADRFAERLRPRHAISRIKNALLTRRVGGVFLLSPTTIDVLPNATERITASPERVIELFLFVARDGVDLTPRLEEAITRATGRFPNELTHETCRLFLLVLDTPDHVGKALRIMLRTGVLAYLIPEFTHARCLIQFSEYHSFTVDEHTFRTIDAANDFLIEPGAVGDARRKLAHSWMLNFALLLHDIGKGFDEDHSLVGRRIAIRTAARFRLSEEEQEQLTLLVYRHLLMVHLAFRRDTTEAKLLYDFTHEVGTPDSLRHLFVLSACDLRGVGPGIWTDWKADLLSEFYRQSMSVLGGDVPQSNAAQMDEKRGRIRAILTEADRPVSTIDIKDWATAELDGLSTHFLANIPEDAVAEDLLTLLDLGEQEVSVTGTYDEATATTTYRVIVRPPFTNGCFSVATGVLAAKRMQTVEAIIETTVAGIAIDRFRVIDEDFEEEVPDWRINDVAASLRAAIKGQISVARLFHHHRRYGDQVDYPPLAAGTVRVVRDVDTSEKSTIIDVFAPNRRGLLYTIATALLEMEVSIDLAKISTHVDQIVDVFYVTEMSGEKITDEARLDHIVRTVRNAVEEYLTNGYRRLLNTG</sequence>
<protein>
    <recommendedName>
        <fullName evidence="6">Bifunctional uridylyltransferase/uridylyl-removing enzyme</fullName>
        <shortName evidence="6">UTase/UR</shortName>
    </recommendedName>
    <alternativeName>
        <fullName evidence="6">Bifunctional [protein-PII] modification enzyme</fullName>
    </alternativeName>
    <alternativeName>
        <fullName evidence="6">Bifunctional nitrogen sensor protein</fullName>
    </alternativeName>
    <domain>
        <recommendedName>
            <fullName evidence="6">[Protein-PII] uridylyltransferase</fullName>
            <shortName evidence="6">PII uridylyltransferase</shortName>
            <shortName evidence="6">UTase</shortName>
            <ecNumber evidence="6">2.7.7.59</ecNumber>
        </recommendedName>
    </domain>
    <domain>
        <recommendedName>
            <fullName evidence="6">[Protein-PII]-UMP uridylyl-removing enzyme</fullName>
            <shortName evidence="6">UR</shortName>
            <ecNumber evidence="6">3.1.4.-</ecNumber>
        </recommendedName>
    </domain>
</protein>
<proteinExistence type="inferred from homology"/>
<comment type="activity regulation">
    <text evidence="6">Uridylyltransferase (UTase) activity is inhibited by glutamine, while glutamine activates uridylyl-removing (UR) activity.</text>
</comment>
<dbReference type="Gene3D" id="1.20.120.330">
    <property type="entry name" value="Nucleotidyltransferases domain 2"/>
    <property type="match status" value="1"/>
</dbReference>
<dbReference type="GO" id="GO:0008081">
    <property type="term" value="F:phosphoric diester hydrolase activity"/>
    <property type="evidence" value="ECO:0007669"/>
    <property type="project" value="UniProtKB-UniRule"/>
</dbReference>
<dbReference type="CDD" id="cd05401">
    <property type="entry name" value="NT_GlnE_GlnD_like"/>
    <property type="match status" value="1"/>
</dbReference>
<dbReference type="EC" id="3.1.4.-" evidence="6"/>
<keyword evidence="4 6" id="KW-0460">Magnesium</keyword>
<evidence type="ECO:0000256" key="2">
    <source>
        <dbReference type="ARBA" id="ARBA00022695"/>
    </source>
</evidence>
<dbReference type="RefSeq" id="WP_145365471.1">
    <property type="nucleotide sequence ID" value="NZ_CP036268.1"/>
</dbReference>
<evidence type="ECO:0000256" key="3">
    <source>
        <dbReference type="ARBA" id="ARBA00022801"/>
    </source>
</evidence>
<evidence type="ECO:0000313" key="10">
    <source>
        <dbReference type="Proteomes" id="UP000317318"/>
    </source>
</evidence>
<feature type="domain" description="HD" evidence="8">
    <location>
        <begin position="453"/>
        <end position="563"/>
    </location>
</feature>
<dbReference type="EC" id="2.7.7.59" evidence="6"/>
<dbReference type="Gene3D" id="1.10.3090.10">
    <property type="entry name" value="cca-adding enzyme, domain 2"/>
    <property type="match status" value="1"/>
</dbReference>
<dbReference type="InterPro" id="IPR043519">
    <property type="entry name" value="NT_sf"/>
</dbReference>
<keyword evidence="1 6" id="KW-0808">Transferase</keyword>
<dbReference type="PANTHER" id="PTHR47320:SF1">
    <property type="entry name" value="BIFUNCTIONAL URIDYLYLTRANSFERASE_URIDYLYL-REMOVING ENZYME"/>
    <property type="match status" value="1"/>
</dbReference>
<dbReference type="Pfam" id="PF01909">
    <property type="entry name" value="NTP_transf_2"/>
    <property type="match status" value="1"/>
</dbReference>
<comment type="cofactor">
    <cofactor evidence="6">
        <name>Mg(2+)</name>
        <dbReference type="ChEBI" id="CHEBI:18420"/>
    </cofactor>
</comment>
<dbReference type="GO" id="GO:0008773">
    <property type="term" value="F:[protein-PII] uridylyltransferase activity"/>
    <property type="evidence" value="ECO:0007669"/>
    <property type="project" value="UniProtKB-UniRule"/>
</dbReference>
<accession>A0A517R5Z5</accession>
<dbReference type="PIRSF" id="PIRSF006288">
    <property type="entry name" value="PII_uridyltransf"/>
    <property type="match status" value="1"/>
</dbReference>
<keyword evidence="5 6" id="KW-0511">Multifunctional enzyme</keyword>
<evidence type="ECO:0000256" key="6">
    <source>
        <dbReference type="HAMAP-Rule" id="MF_00277"/>
    </source>
</evidence>
<dbReference type="OrthoDB" id="9758038at2"/>
<dbReference type="InterPro" id="IPR013546">
    <property type="entry name" value="PII_UdlTrfase/GS_AdlTrfase"/>
</dbReference>
<dbReference type="InterPro" id="IPR002934">
    <property type="entry name" value="Polymerase_NTP_transf_dom"/>
</dbReference>
<dbReference type="PROSITE" id="PS51831">
    <property type="entry name" value="HD"/>
    <property type="match status" value="1"/>
</dbReference>
<evidence type="ECO:0000256" key="1">
    <source>
        <dbReference type="ARBA" id="ARBA00022679"/>
    </source>
</evidence>
<comment type="domain">
    <text evidence="6">Has four distinct domains: an N-terminal nucleotidyltransferase (NT) domain responsible for UTase activity, a central HD domain that encodes UR activity, and two C-terminal ACT domains that seem to have a role in glutamine sensing.</text>
</comment>
<gene>
    <name evidence="6 9" type="primary">glnD</name>
    <name evidence="9" type="ORF">Pan189_37300</name>
</gene>
<name>A0A517R5Z5_9PLAN</name>
<keyword evidence="3 6" id="KW-0378">Hydrolase</keyword>
<comment type="catalytic activity">
    <reaction evidence="6">
        <text>[protein-PII]-L-tyrosine + UTP = [protein-PII]-uridylyl-L-tyrosine + diphosphate</text>
        <dbReference type="Rhea" id="RHEA:13673"/>
        <dbReference type="Rhea" id="RHEA-COMP:12147"/>
        <dbReference type="Rhea" id="RHEA-COMP:12148"/>
        <dbReference type="ChEBI" id="CHEBI:33019"/>
        <dbReference type="ChEBI" id="CHEBI:46398"/>
        <dbReference type="ChEBI" id="CHEBI:46858"/>
        <dbReference type="ChEBI" id="CHEBI:90602"/>
        <dbReference type="EC" id="2.7.7.59"/>
    </reaction>
</comment>
<dbReference type="InterPro" id="IPR006674">
    <property type="entry name" value="HD_domain"/>
</dbReference>
<dbReference type="GO" id="GO:0006808">
    <property type="term" value="P:regulation of nitrogen utilization"/>
    <property type="evidence" value="ECO:0007669"/>
    <property type="project" value="UniProtKB-UniRule"/>
</dbReference>
<keyword evidence="2 6" id="KW-0548">Nucleotidyltransferase</keyword>
<dbReference type="SUPFAM" id="SSF81593">
    <property type="entry name" value="Nucleotidyltransferase substrate binding subunit/domain"/>
    <property type="match status" value="1"/>
</dbReference>
<evidence type="ECO:0000259" key="8">
    <source>
        <dbReference type="PROSITE" id="PS51831"/>
    </source>
</evidence>
<evidence type="ECO:0000259" key="7">
    <source>
        <dbReference type="PROSITE" id="PS51671"/>
    </source>
</evidence>
<dbReference type="PROSITE" id="PS51671">
    <property type="entry name" value="ACT"/>
    <property type="match status" value="1"/>
</dbReference>
<dbReference type="HAMAP" id="MF_00277">
    <property type="entry name" value="PII_uridylyl_transf"/>
    <property type="match status" value="1"/>
</dbReference>
<comment type="function">
    <text evidence="6">Modifies, by uridylylation and deuridylylation, the PII regulatory proteins (GlnB and homologs), in response to the nitrogen status of the cell that GlnD senses through the glutamine level. Under low glutamine levels, catalyzes the conversion of the PII proteins and UTP to PII-UMP and PPi, while under higher glutamine levels, GlnD hydrolyzes PII-UMP to PII and UMP (deuridylylation). Thus, controls uridylylation state and activity of the PII proteins, and plays an important role in the regulation of nitrogen metabolism.</text>
</comment>
<dbReference type="CDD" id="cd04899">
    <property type="entry name" value="ACT_ACR-UUR-like_2"/>
    <property type="match status" value="1"/>
</dbReference>
<dbReference type="Proteomes" id="UP000317318">
    <property type="component" value="Chromosome"/>
</dbReference>
<feature type="domain" description="ACT" evidence="7">
    <location>
        <begin position="809"/>
        <end position="888"/>
    </location>
</feature>
<dbReference type="InterPro" id="IPR045865">
    <property type="entry name" value="ACT-like_dom_sf"/>
</dbReference>
<dbReference type="EMBL" id="CP036268">
    <property type="protein sequence ID" value="QDT39324.1"/>
    <property type="molecule type" value="Genomic_DNA"/>
</dbReference>